<evidence type="ECO:0000313" key="7">
    <source>
        <dbReference type="EMBL" id="KEZ39032.1"/>
    </source>
</evidence>
<dbReference type="EMBL" id="JOWA01000165">
    <property type="protein sequence ID" value="KEZ39032.1"/>
    <property type="molecule type" value="Genomic_DNA"/>
</dbReference>
<evidence type="ECO:0000256" key="1">
    <source>
        <dbReference type="ARBA" id="ARBA00022618"/>
    </source>
</evidence>
<dbReference type="RefSeq" id="XP_016638831.1">
    <property type="nucleotide sequence ID" value="XM_016783996.1"/>
</dbReference>
<accession>A0A084FVC0</accession>
<reference evidence="7 8" key="1">
    <citation type="journal article" date="2014" name="Genome Announc.">
        <title>Draft genome sequence of the pathogenic fungus Scedosporium apiospermum.</title>
        <authorList>
            <person name="Vandeputte P."/>
            <person name="Ghamrawi S."/>
            <person name="Rechenmann M."/>
            <person name="Iltis A."/>
            <person name="Giraud S."/>
            <person name="Fleury M."/>
            <person name="Thornton C."/>
            <person name="Delhaes L."/>
            <person name="Meyer W."/>
            <person name="Papon N."/>
            <person name="Bouchara J.P."/>
        </authorList>
    </citation>
    <scope>NUCLEOTIDE SEQUENCE [LARGE SCALE GENOMIC DNA]</scope>
    <source>
        <strain evidence="7 8">IHEM 14462</strain>
    </source>
</reference>
<dbReference type="Pfam" id="PF02984">
    <property type="entry name" value="Cyclin_C"/>
    <property type="match status" value="1"/>
</dbReference>
<dbReference type="Proteomes" id="UP000028545">
    <property type="component" value="Unassembled WGS sequence"/>
</dbReference>
<keyword evidence="8" id="KW-1185">Reference proteome</keyword>
<keyword evidence="2 4" id="KW-0195">Cyclin</keyword>
<dbReference type="SMART" id="SM00385">
    <property type="entry name" value="CYCLIN"/>
    <property type="match status" value="2"/>
</dbReference>
<comment type="similarity">
    <text evidence="4">Belongs to the cyclin family.</text>
</comment>
<evidence type="ECO:0000256" key="4">
    <source>
        <dbReference type="RuleBase" id="RU000383"/>
    </source>
</evidence>
<dbReference type="InterPro" id="IPR004367">
    <property type="entry name" value="Cyclin_C-dom"/>
</dbReference>
<dbReference type="SMART" id="SM01332">
    <property type="entry name" value="Cyclin_C"/>
    <property type="match status" value="1"/>
</dbReference>
<dbReference type="OMA" id="TMMIECC"/>
<dbReference type="PANTHER" id="PTHR10177">
    <property type="entry name" value="CYCLINS"/>
    <property type="match status" value="1"/>
</dbReference>
<dbReference type="InterPro" id="IPR006671">
    <property type="entry name" value="Cyclin_N"/>
</dbReference>
<keyword evidence="1" id="KW-0132">Cell division</keyword>
<dbReference type="InterPro" id="IPR048258">
    <property type="entry name" value="Cyclins_cyclin-box"/>
</dbReference>
<gene>
    <name evidence="7" type="ORF">SAPIO_CDS10406</name>
</gene>
<name>A0A084FVC0_PSEDA</name>
<dbReference type="Gene3D" id="1.10.472.10">
    <property type="entry name" value="Cyclin-like"/>
    <property type="match status" value="2"/>
</dbReference>
<dbReference type="InterPro" id="IPR036915">
    <property type="entry name" value="Cyclin-like_sf"/>
</dbReference>
<sequence length="646" mass="71414">MDARPQRLRVFPSFGNENVPPAATASSAHIREKSLGGASAMVGGLKTAAKRTAFADLSNTAATQPLATQCGQKKGTKNEGVACDVAVAGGKDAFRRPAQRPLKPLAGVGNQAKVPAAVQVAQPAAKVVAPKKAAVVIYEDSQSSSTEHANPPPAVSTVTNQYKIRQYKSHPQLKLEAPVLRRTQSRLLGAQSGSQVDVLPILADLTEALYEDAVEHLVDPDTQAPAAPEMEDVALPVDSGASAGVLLPVAADDILAEYQEEKVTSATLMSEPEEYWEEEEEEMYDDQGYTTAHSFRSRGDLTTGGVTTLPFPKTTNKVLRELEAAKAFVESTRPQYDVDEDVWDVSMVAEYGEEIFEYMRELEVRLLPNAHYMDIQTEIQWSMRSVLMDWLVQVHNRFNLLPETLFLAVNFIDRFLSYKVVSLGKLQLVGATAILVAAKYEEINCPSLQEIVYMVDQGYTIGEVMKAERFMLSMLGFELGWPGPMSFLRRISKADDYDLETRTLAKYFIEVTIMDERFVGSPCSFIAAGAHCLSRLMLRKGDWSPAHVHYSGYTWSQLKPLLNMLLDCCQVPLQHHAAIFEKYSDKRFKYCSEFVQDEIKAGFELPSHQPSILPYSTVQYRDTFDGTSGVAGSDFMYPSVQQAAEA</sequence>
<dbReference type="FunFam" id="1.10.472.10:FF:000001">
    <property type="entry name" value="G2/mitotic-specific cyclin"/>
    <property type="match status" value="1"/>
</dbReference>
<dbReference type="Pfam" id="PF00134">
    <property type="entry name" value="Cyclin_N"/>
    <property type="match status" value="1"/>
</dbReference>
<dbReference type="PROSITE" id="PS00292">
    <property type="entry name" value="CYCLINS"/>
    <property type="match status" value="1"/>
</dbReference>
<dbReference type="KEGG" id="sapo:SAPIO_CDS10406"/>
<dbReference type="HOGENOM" id="CLU_020695_9_1_1"/>
<organism evidence="7 8">
    <name type="scientific">Pseudallescheria apiosperma</name>
    <name type="common">Scedosporium apiospermum</name>
    <dbReference type="NCBI Taxonomy" id="563466"/>
    <lineage>
        <taxon>Eukaryota</taxon>
        <taxon>Fungi</taxon>
        <taxon>Dikarya</taxon>
        <taxon>Ascomycota</taxon>
        <taxon>Pezizomycotina</taxon>
        <taxon>Sordariomycetes</taxon>
        <taxon>Hypocreomycetidae</taxon>
        <taxon>Microascales</taxon>
        <taxon>Microascaceae</taxon>
        <taxon>Scedosporium</taxon>
    </lineage>
</organism>
<feature type="domain" description="Cyclin C-terminal" evidence="6">
    <location>
        <begin position="482"/>
        <end position="597"/>
    </location>
</feature>
<dbReference type="InterPro" id="IPR013763">
    <property type="entry name" value="Cyclin-like_dom"/>
</dbReference>
<protein>
    <submittedName>
        <fullName evidence="7">Cyclin</fullName>
    </submittedName>
</protein>
<evidence type="ECO:0000313" key="8">
    <source>
        <dbReference type="Proteomes" id="UP000028545"/>
    </source>
</evidence>
<evidence type="ECO:0000256" key="3">
    <source>
        <dbReference type="ARBA" id="ARBA00023306"/>
    </source>
</evidence>
<feature type="domain" description="Cyclin-like" evidence="5">
    <location>
        <begin position="389"/>
        <end position="473"/>
    </location>
</feature>
<keyword evidence="3" id="KW-0131">Cell cycle</keyword>
<dbReference type="AlphaFoldDB" id="A0A084FVC0"/>
<evidence type="ECO:0000259" key="6">
    <source>
        <dbReference type="SMART" id="SM01332"/>
    </source>
</evidence>
<dbReference type="CDD" id="cd20512">
    <property type="entry name" value="CYCLIN_CLBs_yeast_rpt2"/>
    <property type="match status" value="1"/>
</dbReference>
<dbReference type="GO" id="GO:0051301">
    <property type="term" value="P:cell division"/>
    <property type="evidence" value="ECO:0007669"/>
    <property type="project" value="UniProtKB-KW"/>
</dbReference>
<dbReference type="OrthoDB" id="5590282at2759"/>
<dbReference type="GeneID" id="27719599"/>
<evidence type="ECO:0000259" key="5">
    <source>
        <dbReference type="SMART" id="SM00385"/>
    </source>
</evidence>
<proteinExistence type="inferred from homology"/>
<dbReference type="InterPro" id="IPR039361">
    <property type="entry name" value="Cyclin"/>
</dbReference>
<dbReference type="SUPFAM" id="SSF47954">
    <property type="entry name" value="Cyclin-like"/>
    <property type="match status" value="2"/>
</dbReference>
<dbReference type="VEuPathDB" id="FungiDB:SAPIO_CDS10406"/>
<feature type="domain" description="Cyclin-like" evidence="5">
    <location>
        <begin position="486"/>
        <end position="567"/>
    </location>
</feature>
<evidence type="ECO:0000256" key="2">
    <source>
        <dbReference type="ARBA" id="ARBA00023127"/>
    </source>
</evidence>
<comment type="caution">
    <text evidence="7">The sequence shown here is derived from an EMBL/GenBank/DDBJ whole genome shotgun (WGS) entry which is preliminary data.</text>
</comment>